<feature type="non-terminal residue" evidence="1">
    <location>
        <position position="218"/>
    </location>
</feature>
<evidence type="ECO:0000313" key="2">
    <source>
        <dbReference type="Proteomes" id="UP000593573"/>
    </source>
</evidence>
<dbReference type="Proteomes" id="UP000593573">
    <property type="component" value="Unassembled WGS sequence"/>
</dbReference>
<organism evidence="1 2">
    <name type="scientific">Gossypium klotzschianum</name>
    <dbReference type="NCBI Taxonomy" id="34286"/>
    <lineage>
        <taxon>Eukaryota</taxon>
        <taxon>Viridiplantae</taxon>
        <taxon>Streptophyta</taxon>
        <taxon>Embryophyta</taxon>
        <taxon>Tracheophyta</taxon>
        <taxon>Spermatophyta</taxon>
        <taxon>Magnoliopsida</taxon>
        <taxon>eudicotyledons</taxon>
        <taxon>Gunneridae</taxon>
        <taxon>Pentapetalae</taxon>
        <taxon>rosids</taxon>
        <taxon>malvids</taxon>
        <taxon>Malvales</taxon>
        <taxon>Malvaceae</taxon>
        <taxon>Malvoideae</taxon>
        <taxon>Gossypium</taxon>
    </lineage>
</organism>
<reference evidence="1 2" key="1">
    <citation type="journal article" date="2019" name="Genome Biol. Evol.">
        <title>Insights into the evolution of the New World diploid cottons (Gossypium, subgenus Houzingenia) based on genome sequencing.</title>
        <authorList>
            <person name="Grover C.E."/>
            <person name="Arick M.A. 2nd"/>
            <person name="Thrash A."/>
            <person name="Conover J.L."/>
            <person name="Sanders W.S."/>
            <person name="Peterson D.G."/>
            <person name="Frelichowski J.E."/>
            <person name="Scheffler J.A."/>
            <person name="Scheffler B.E."/>
            <person name="Wendel J.F."/>
        </authorList>
    </citation>
    <scope>NUCLEOTIDE SEQUENCE [LARGE SCALE GENOMIC DNA]</scope>
    <source>
        <strain evidence="1">57</strain>
        <tissue evidence="1">Leaf</tissue>
    </source>
</reference>
<accession>A0A7J8UWF8</accession>
<evidence type="ECO:0000313" key="1">
    <source>
        <dbReference type="EMBL" id="MBA0654831.1"/>
    </source>
</evidence>
<feature type="non-terminal residue" evidence="1">
    <location>
        <position position="1"/>
    </location>
</feature>
<gene>
    <name evidence="1" type="ORF">Goklo_021746</name>
</gene>
<protein>
    <submittedName>
        <fullName evidence="1">Uncharacterized protein</fullName>
    </submittedName>
</protein>
<dbReference type="OrthoDB" id="1752144at2759"/>
<dbReference type="AlphaFoldDB" id="A0A7J8UWF8"/>
<proteinExistence type="predicted"/>
<sequence length="218" mass="25335">DGDEATYHEIIFKELKCLGLYDLQNLKSFSSGNYTLKFPALDDLTVINCPAMENFCNGALSTPKLQQVLTGWEVRRRTWDLNATIEQLKQRRYRKYKCKSDLVICDSLLLQNDRCLKRRTKMINYPSSGRSSFTSDDIAMISEGQFAIDTFSHIECVEVTEYLNEVAVFRSIFFQRFSSLEKLQMFSCNFREFSPHEGDVGEERDVVMMLPRIKQLTL</sequence>
<comment type="caution">
    <text evidence="1">The sequence shown here is derived from an EMBL/GenBank/DDBJ whole genome shotgun (WGS) entry which is preliminary data.</text>
</comment>
<name>A0A7J8UWF8_9ROSI</name>
<dbReference type="EMBL" id="JABFAB010000007">
    <property type="protein sequence ID" value="MBA0654831.1"/>
    <property type="molecule type" value="Genomic_DNA"/>
</dbReference>
<keyword evidence="2" id="KW-1185">Reference proteome</keyword>